<feature type="compositionally biased region" description="Low complexity" evidence="1">
    <location>
        <begin position="34"/>
        <end position="52"/>
    </location>
</feature>
<dbReference type="GO" id="GO:0051301">
    <property type="term" value="P:cell division"/>
    <property type="evidence" value="ECO:0007669"/>
    <property type="project" value="UniProtKB-KW"/>
</dbReference>
<feature type="region of interest" description="Disordered" evidence="1">
    <location>
        <begin position="1"/>
        <end position="52"/>
    </location>
</feature>
<evidence type="ECO:0000256" key="2">
    <source>
        <dbReference type="SAM" id="Phobius"/>
    </source>
</evidence>
<evidence type="ECO:0000313" key="4">
    <source>
        <dbReference type="Proteomes" id="UP000547973"/>
    </source>
</evidence>
<dbReference type="OrthoDB" id="5187715at2"/>
<dbReference type="Proteomes" id="UP000547973">
    <property type="component" value="Unassembled WGS sequence"/>
</dbReference>
<keyword evidence="2" id="KW-0812">Transmembrane</keyword>
<accession>A0A7Z0CKV8</accession>
<keyword evidence="4" id="KW-1185">Reference proteome</keyword>
<dbReference type="AlphaFoldDB" id="A0A7Z0CKV8"/>
<proteinExistence type="predicted"/>
<feature type="region of interest" description="Disordered" evidence="1">
    <location>
        <begin position="184"/>
        <end position="203"/>
    </location>
</feature>
<evidence type="ECO:0000256" key="1">
    <source>
        <dbReference type="SAM" id="MobiDB-lite"/>
    </source>
</evidence>
<comment type="caution">
    <text evidence="3">The sequence shown here is derived from an EMBL/GenBank/DDBJ whole genome shotgun (WGS) entry which is preliminary data.</text>
</comment>
<dbReference type="InterPro" id="IPR007060">
    <property type="entry name" value="FtsL/DivIC"/>
</dbReference>
<evidence type="ECO:0000313" key="3">
    <source>
        <dbReference type="EMBL" id="NYI42313.1"/>
    </source>
</evidence>
<protein>
    <submittedName>
        <fullName evidence="3">Cell division protein FtsB</fullName>
    </submittedName>
</protein>
<dbReference type="EMBL" id="JACBZO010000001">
    <property type="protein sequence ID" value="NYI42313.1"/>
    <property type="molecule type" value="Genomic_DNA"/>
</dbReference>
<dbReference type="RefSeq" id="WP_083971124.1">
    <property type="nucleotide sequence ID" value="NZ_BBRC01000002.1"/>
</dbReference>
<keyword evidence="3" id="KW-0132">Cell division</keyword>
<feature type="compositionally biased region" description="Low complexity" evidence="1">
    <location>
        <begin position="1"/>
        <end position="23"/>
    </location>
</feature>
<reference evidence="3 4" key="1">
    <citation type="submission" date="2020-07" db="EMBL/GenBank/DDBJ databases">
        <title>Sequencing the genomes of 1000 actinobacteria strains.</title>
        <authorList>
            <person name="Klenk H.-P."/>
        </authorList>
    </citation>
    <scope>NUCLEOTIDE SEQUENCE [LARGE SCALE GENOMIC DNA]</scope>
    <source>
        <strain evidence="3 4">DSM 19970</strain>
    </source>
</reference>
<gene>
    <name evidence="3" type="ORF">BKA03_002432</name>
</gene>
<organism evidence="3 4">
    <name type="scientific">Demequina lutea</name>
    <dbReference type="NCBI Taxonomy" id="431489"/>
    <lineage>
        <taxon>Bacteria</taxon>
        <taxon>Bacillati</taxon>
        <taxon>Actinomycetota</taxon>
        <taxon>Actinomycetes</taxon>
        <taxon>Micrococcales</taxon>
        <taxon>Demequinaceae</taxon>
        <taxon>Demequina</taxon>
    </lineage>
</organism>
<keyword evidence="2" id="KW-1133">Transmembrane helix</keyword>
<keyword evidence="3" id="KW-0131">Cell cycle</keyword>
<name>A0A7Z0CKV8_9MICO</name>
<feature type="transmembrane region" description="Helical" evidence="2">
    <location>
        <begin position="63"/>
        <end position="82"/>
    </location>
</feature>
<dbReference type="Pfam" id="PF04977">
    <property type="entry name" value="DivIC"/>
    <property type="match status" value="1"/>
</dbReference>
<sequence>MSAPTRPGAPRATARGSARTPRSGVTRVGPPARPGASASSSSTAKPRPAVAPAPVRGSWAAVLSWRTLVLAGVLGLAFALVWPSVRVYNEQQASNSALVAERDAAKAQVDDLNAQLARWQDPAFVVAQARERLAYVYPGETPYRVVDPEVARPAAAGSVDAAANSDVTTGQPWFDRMWASVEAAGAEPSSQAPSQGPAVAVSPPAVVAPLPNVELGG</sequence>
<keyword evidence="2" id="KW-0472">Membrane</keyword>